<dbReference type="InterPro" id="IPR002104">
    <property type="entry name" value="Integrase_catalytic"/>
</dbReference>
<dbReference type="STRING" id="393762.SAMN05660472_02817"/>
<dbReference type="InterPro" id="IPR004107">
    <property type="entry name" value="Integrase_SAM-like_N"/>
</dbReference>
<dbReference type="PANTHER" id="PTHR30349">
    <property type="entry name" value="PHAGE INTEGRASE-RELATED"/>
    <property type="match status" value="1"/>
</dbReference>
<dbReference type="RefSeq" id="WP_090554748.1">
    <property type="nucleotide sequence ID" value="NZ_FNFP01000010.1"/>
</dbReference>
<dbReference type="Gene3D" id="1.10.443.10">
    <property type="entry name" value="Intergrase catalytic core"/>
    <property type="match status" value="1"/>
</dbReference>
<evidence type="ECO:0000313" key="14">
    <source>
        <dbReference type="EMBL" id="SDL21049.1"/>
    </source>
</evidence>
<sequence>MKKEEAIIRIVGKIDLEYDGIVDQQKVRSIIEEVLYDYELVSTSRELVIVNDMHDKIMLYLATRKIDGLAKRTLEAYSRHLNRFAHYMRKNIEDINAMDIRMYLASYSKTGVKNTTLATEINYLRGFFKWLKSEEYIDKNPMDKIKTIKVEKRLRDALTIEELEKIRDACETYRQRALVEFFYSTGCRLEEVEKLNKEDIDWQNLKLKVIGKGNKQRVVYLSPKAKVYIQKYLMSRLDTCEALFVTERNPISRLGRRSIQREFNKLANLAALSRRVYPHLMRHTTATNLLNGGADLVTVQQVLGHQDPSTTLVYAKISDKNVEHEYRKNMIQ</sequence>
<keyword evidence="5" id="KW-0132">Cell division</keyword>
<dbReference type="InterPro" id="IPR050090">
    <property type="entry name" value="Tyrosine_recombinase_XerCD"/>
</dbReference>
<evidence type="ECO:0000256" key="9">
    <source>
        <dbReference type="ARBA" id="ARBA00023172"/>
    </source>
</evidence>
<evidence type="ECO:0000256" key="11">
    <source>
        <dbReference type="PROSITE-ProRule" id="PRU01248"/>
    </source>
</evidence>
<keyword evidence="9" id="KW-0233">DNA recombination</keyword>
<proteinExistence type="inferred from homology"/>
<evidence type="ECO:0000256" key="6">
    <source>
        <dbReference type="ARBA" id="ARBA00022829"/>
    </source>
</evidence>
<dbReference type="Gene3D" id="1.10.150.130">
    <property type="match status" value="1"/>
</dbReference>
<evidence type="ECO:0000256" key="7">
    <source>
        <dbReference type="ARBA" id="ARBA00022908"/>
    </source>
</evidence>
<dbReference type="Proteomes" id="UP000198718">
    <property type="component" value="Unassembled WGS sequence"/>
</dbReference>
<comment type="similarity">
    <text evidence="3">Belongs to the 'phage' integrase family.</text>
</comment>
<dbReference type="InterPro" id="IPR044068">
    <property type="entry name" value="CB"/>
</dbReference>
<keyword evidence="4" id="KW-0963">Cytoplasm</keyword>
<evidence type="ECO:0000259" key="12">
    <source>
        <dbReference type="PROSITE" id="PS51898"/>
    </source>
</evidence>
<evidence type="ECO:0000259" key="13">
    <source>
        <dbReference type="PROSITE" id="PS51900"/>
    </source>
</evidence>
<dbReference type="PROSITE" id="PS51898">
    <property type="entry name" value="TYR_RECOMBINASE"/>
    <property type="match status" value="1"/>
</dbReference>
<keyword evidence="8 11" id="KW-0238">DNA-binding</keyword>
<dbReference type="PANTHER" id="PTHR30349:SF77">
    <property type="entry name" value="TYROSINE RECOMBINASE XERC"/>
    <property type="match status" value="1"/>
</dbReference>
<dbReference type="Pfam" id="PF00589">
    <property type="entry name" value="Phage_integrase"/>
    <property type="match status" value="1"/>
</dbReference>
<evidence type="ECO:0000256" key="5">
    <source>
        <dbReference type="ARBA" id="ARBA00022618"/>
    </source>
</evidence>
<dbReference type="GO" id="GO:0051301">
    <property type="term" value="P:cell division"/>
    <property type="evidence" value="ECO:0007669"/>
    <property type="project" value="UniProtKB-KW"/>
</dbReference>
<feature type="domain" description="Core-binding (CB)" evidence="13">
    <location>
        <begin position="51"/>
        <end position="132"/>
    </location>
</feature>
<dbReference type="SUPFAM" id="SSF56349">
    <property type="entry name" value="DNA breaking-rejoining enzymes"/>
    <property type="match status" value="1"/>
</dbReference>
<dbReference type="InterPro" id="IPR013762">
    <property type="entry name" value="Integrase-like_cat_sf"/>
</dbReference>
<evidence type="ECO:0000256" key="4">
    <source>
        <dbReference type="ARBA" id="ARBA00022490"/>
    </source>
</evidence>
<dbReference type="GO" id="GO:0007059">
    <property type="term" value="P:chromosome segregation"/>
    <property type="evidence" value="ECO:0007669"/>
    <property type="project" value="UniProtKB-KW"/>
</dbReference>
<evidence type="ECO:0000256" key="1">
    <source>
        <dbReference type="ARBA" id="ARBA00003283"/>
    </source>
</evidence>
<dbReference type="PROSITE" id="PS51900">
    <property type="entry name" value="CB"/>
    <property type="match status" value="1"/>
</dbReference>
<comment type="function">
    <text evidence="1">Site-specific tyrosine recombinase, which acts by catalyzing the cutting and rejoining of the recombining DNA molecules.</text>
</comment>
<evidence type="ECO:0000256" key="8">
    <source>
        <dbReference type="ARBA" id="ARBA00023125"/>
    </source>
</evidence>
<keyword evidence="10" id="KW-0131">Cell cycle</keyword>
<dbReference type="EMBL" id="FNFP01000010">
    <property type="protein sequence ID" value="SDL21049.1"/>
    <property type="molecule type" value="Genomic_DNA"/>
</dbReference>
<dbReference type="InterPro" id="IPR010998">
    <property type="entry name" value="Integrase_recombinase_N"/>
</dbReference>
<keyword evidence="6" id="KW-0159">Chromosome partition</keyword>
<dbReference type="GO" id="GO:0015074">
    <property type="term" value="P:DNA integration"/>
    <property type="evidence" value="ECO:0007669"/>
    <property type="project" value="UniProtKB-KW"/>
</dbReference>
<protein>
    <submittedName>
        <fullName evidence="14">Integrase/recombinase XerD</fullName>
    </submittedName>
</protein>
<comment type="subcellular location">
    <subcellularLocation>
        <location evidence="2">Cytoplasm</location>
    </subcellularLocation>
</comment>
<dbReference type="GO" id="GO:0005737">
    <property type="term" value="C:cytoplasm"/>
    <property type="evidence" value="ECO:0007669"/>
    <property type="project" value="UniProtKB-SubCell"/>
</dbReference>
<accession>A0A1G9I741</accession>
<keyword evidence="7" id="KW-0229">DNA integration</keyword>
<dbReference type="OrthoDB" id="9801717at2"/>
<evidence type="ECO:0000256" key="10">
    <source>
        <dbReference type="ARBA" id="ARBA00023306"/>
    </source>
</evidence>
<dbReference type="InterPro" id="IPR011010">
    <property type="entry name" value="DNA_brk_join_enz"/>
</dbReference>
<dbReference type="Pfam" id="PF02899">
    <property type="entry name" value="Phage_int_SAM_1"/>
    <property type="match status" value="1"/>
</dbReference>
<dbReference type="GO" id="GO:0003677">
    <property type="term" value="F:DNA binding"/>
    <property type="evidence" value="ECO:0007669"/>
    <property type="project" value="UniProtKB-UniRule"/>
</dbReference>
<evidence type="ECO:0000256" key="3">
    <source>
        <dbReference type="ARBA" id="ARBA00008857"/>
    </source>
</evidence>
<evidence type="ECO:0000256" key="2">
    <source>
        <dbReference type="ARBA" id="ARBA00004496"/>
    </source>
</evidence>
<dbReference type="AlphaFoldDB" id="A0A1G9I741"/>
<keyword evidence="15" id="KW-1185">Reference proteome</keyword>
<dbReference type="GO" id="GO:0006310">
    <property type="term" value="P:DNA recombination"/>
    <property type="evidence" value="ECO:0007669"/>
    <property type="project" value="UniProtKB-KW"/>
</dbReference>
<name>A0A1G9I741_9FIRM</name>
<gene>
    <name evidence="14" type="ORF">SAMN05660472_02817</name>
</gene>
<feature type="domain" description="Tyr recombinase" evidence="12">
    <location>
        <begin position="153"/>
        <end position="327"/>
    </location>
</feature>
<evidence type="ECO:0000313" key="15">
    <source>
        <dbReference type="Proteomes" id="UP000198718"/>
    </source>
</evidence>
<organism evidence="14 15">
    <name type="scientific">Natronincola ferrireducens</name>
    <dbReference type="NCBI Taxonomy" id="393762"/>
    <lineage>
        <taxon>Bacteria</taxon>
        <taxon>Bacillati</taxon>
        <taxon>Bacillota</taxon>
        <taxon>Clostridia</taxon>
        <taxon>Peptostreptococcales</taxon>
        <taxon>Natronincolaceae</taxon>
        <taxon>Natronincola</taxon>
    </lineage>
</organism>
<reference evidence="14 15" key="1">
    <citation type="submission" date="2016-10" db="EMBL/GenBank/DDBJ databases">
        <authorList>
            <person name="de Groot N.N."/>
        </authorList>
    </citation>
    <scope>NUCLEOTIDE SEQUENCE [LARGE SCALE GENOMIC DNA]</scope>
    <source>
        <strain evidence="14 15">DSM 18346</strain>
    </source>
</reference>